<dbReference type="InParanoid" id="A0A5K4FA11"/>
<dbReference type="WBParaSite" id="Smp_323190.1">
    <property type="protein sequence ID" value="Smp_323190.1"/>
    <property type="gene ID" value="Smp_323190"/>
</dbReference>
<proteinExistence type="predicted"/>
<name>A0A5K4FA11_SCHMA</name>
<dbReference type="AlphaFoldDB" id="A0A5K4FA11"/>
<evidence type="ECO:0000313" key="2">
    <source>
        <dbReference type="WBParaSite" id="Smp_323190.1"/>
    </source>
</evidence>
<organism evidence="1 2">
    <name type="scientific">Schistosoma mansoni</name>
    <name type="common">Blood fluke</name>
    <dbReference type="NCBI Taxonomy" id="6183"/>
    <lineage>
        <taxon>Eukaryota</taxon>
        <taxon>Metazoa</taxon>
        <taxon>Spiralia</taxon>
        <taxon>Lophotrochozoa</taxon>
        <taxon>Platyhelminthes</taxon>
        <taxon>Trematoda</taxon>
        <taxon>Digenea</taxon>
        <taxon>Strigeidida</taxon>
        <taxon>Schistosomatoidea</taxon>
        <taxon>Schistosomatidae</taxon>
        <taxon>Schistosoma</taxon>
    </lineage>
</organism>
<reference evidence="2" key="2">
    <citation type="submission" date="2019-11" db="UniProtKB">
        <authorList>
            <consortium name="WormBaseParasite"/>
        </authorList>
    </citation>
    <scope>IDENTIFICATION</scope>
    <source>
        <strain evidence="2">Puerto Rican</strain>
    </source>
</reference>
<reference evidence="1" key="1">
    <citation type="journal article" date="2012" name="PLoS Negl. Trop. Dis.">
        <title>A systematically improved high quality genome and transcriptome of the human blood fluke Schistosoma mansoni.</title>
        <authorList>
            <person name="Protasio A.V."/>
            <person name="Tsai I.J."/>
            <person name="Babbage A."/>
            <person name="Nichol S."/>
            <person name="Hunt M."/>
            <person name="Aslett M.A."/>
            <person name="De Silva N."/>
            <person name="Velarde G.S."/>
            <person name="Anderson T.J."/>
            <person name="Clark R.C."/>
            <person name="Davidson C."/>
            <person name="Dillon G.P."/>
            <person name="Holroyd N.E."/>
            <person name="LoVerde P.T."/>
            <person name="Lloyd C."/>
            <person name="McQuillan J."/>
            <person name="Oliveira G."/>
            <person name="Otto T.D."/>
            <person name="Parker-Manuel S.J."/>
            <person name="Quail M.A."/>
            <person name="Wilson R.A."/>
            <person name="Zerlotini A."/>
            <person name="Dunne D.W."/>
            <person name="Berriman M."/>
        </authorList>
    </citation>
    <scope>NUCLEOTIDE SEQUENCE [LARGE SCALE GENOMIC DNA]</scope>
    <source>
        <strain evidence="1">Puerto Rican</strain>
    </source>
</reference>
<evidence type="ECO:0000313" key="1">
    <source>
        <dbReference type="Proteomes" id="UP000008854"/>
    </source>
</evidence>
<sequence>MQFLTLITVVLLVLFESHIRVFAGPSTEIADKVLAGLDDVIDAIAQIPGISQGGSQMNNSVSIET</sequence>
<dbReference type="Proteomes" id="UP000008854">
    <property type="component" value="Unassembled WGS sequence"/>
</dbReference>
<protein>
    <submittedName>
        <fullName evidence="2">Secreted protein</fullName>
    </submittedName>
</protein>
<keyword evidence="1" id="KW-1185">Reference proteome</keyword>
<accession>A0A5K4FA11</accession>